<dbReference type="STRING" id="158441.A0A226F063"/>
<proteinExistence type="predicted"/>
<dbReference type="OrthoDB" id="205782at2759"/>
<feature type="compositionally biased region" description="Low complexity" evidence="1">
    <location>
        <begin position="464"/>
        <end position="476"/>
    </location>
</feature>
<dbReference type="Proteomes" id="UP000198287">
    <property type="component" value="Unassembled WGS sequence"/>
</dbReference>
<feature type="region of interest" description="Disordered" evidence="1">
    <location>
        <begin position="464"/>
        <end position="494"/>
    </location>
</feature>
<feature type="compositionally biased region" description="Basic and acidic residues" evidence="1">
    <location>
        <begin position="478"/>
        <end position="490"/>
    </location>
</feature>
<feature type="region of interest" description="Disordered" evidence="1">
    <location>
        <begin position="319"/>
        <end position="341"/>
    </location>
</feature>
<reference evidence="2 3" key="1">
    <citation type="submission" date="2015-12" db="EMBL/GenBank/DDBJ databases">
        <title>The genome of Folsomia candida.</title>
        <authorList>
            <person name="Faddeeva A."/>
            <person name="Derks M.F."/>
            <person name="Anvar Y."/>
            <person name="Smit S."/>
            <person name="Van Straalen N."/>
            <person name="Roelofs D."/>
        </authorList>
    </citation>
    <scope>NUCLEOTIDE SEQUENCE [LARGE SCALE GENOMIC DNA]</scope>
    <source>
        <strain evidence="2 3">VU population</strain>
        <tissue evidence="2">Whole body</tissue>
    </source>
</reference>
<dbReference type="Gene3D" id="3.90.70.10">
    <property type="entry name" value="Cysteine proteinases"/>
    <property type="match status" value="1"/>
</dbReference>
<sequence>MESPIIELTRVLYHLDYFRRNFRKIGWHRCNSMPSSNAPTTATSSSCTVCSFKSLFTDLSLLMRESVLDPPHIHHVIESNIEDINWKGVGKMGKISGSGVAHAVIYESVIRQIEEGSSDASPASGLQLHTEFNVTKICLHCRTTNYVESISQYTMQIDSSTLLSNDWPSFEFAIKTSLDSEEFCVQPNCHGQTKVFRLLNSLPAILPICFIDPSPGSLITLLPTRLRPHLIFETSKSIADLHLKAVILYSPQWGYATLFHHSRLDVWIFIDSRRILSLYRTWIESRFHPITYGFLVYYCFYCKEEQQISPLPEINSANPPSLPTKFSAPRQTTTGSSRPVVDCNPMFKSDQRIYENWPLDTDSGQGSEFSSNCSSSASASIVRSPSTASAATTVYATPRDPSRPHLIFHESTALPQVEGMIVSETASNRYATVRRRIKYQRKGSKYVPPSSLSLSVPDLSTLSSLPAPAPPSAIRRPSPHDFETNSRRQSVDSGNRKVSFNCEVTLVDDLNDDYIPHPIFSRIMGMLNEKAAAAGSG</sequence>
<name>A0A226F063_FOLCA</name>
<gene>
    <name evidence="2" type="ORF">Fcan01_02310</name>
</gene>
<evidence type="ECO:0000256" key="1">
    <source>
        <dbReference type="SAM" id="MobiDB-lite"/>
    </source>
</evidence>
<comment type="caution">
    <text evidence="2">The sequence shown here is derived from an EMBL/GenBank/DDBJ whole genome shotgun (WGS) entry which is preliminary data.</text>
</comment>
<dbReference type="AlphaFoldDB" id="A0A226F063"/>
<dbReference type="GO" id="GO:0016787">
    <property type="term" value="F:hydrolase activity"/>
    <property type="evidence" value="ECO:0007669"/>
    <property type="project" value="UniProtKB-KW"/>
</dbReference>
<evidence type="ECO:0000313" key="2">
    <source>
        <dbReference type="EMBL" id="OXA63202.1"/>
    </source>
</evidence>
<evidence type="ECO:0000313" key="3">
    <source>
        <dbReference type="Proteomes" id="UP000198287"/>
    </source>
</evidence>
<keyword evidence="2" id="KW-0378">Hydrolase</keyword>
<protein>
    <submittedName>
        <fullName evidence="2">Inactive ubiquitin carboxyl-terminal hydrolase 53</fullName>
    </submittedName>
</protein>
<dbReference type="OMA" id="ICLHCRT"/>
<keyword evidence="3" id="KW-1185">Reference proteome</keyword>
<dbReference type="EMBL" id="LNIX01000001">
    <property type="protein sequence ID" value="OXA63202.1"/>
    <property type="molecule type" value="Genomic_DNA"/>
</dbReference>
<organism evidence="2 3">
    <name type="scientific">Folsomia candida</name>
    <name type="common">Springtail</name>
    <dbReference type="NCBI Taxonomy" id="158441"/>
    <lineage>
        <taxon>Eukaryota</taxon>
        <taxon>Metazoa</taxon>
        <taxon>Ecdysozoa</taxon>
        <taxon>Arthropoda</taxon>
        <taxon>Hexapoda</taxon>
        <taxon>Collembola</taxon>
        <taxon>Entomobryomorpha</taxon>
        <taxon>Isotomoidea</taxon>
        <taxon>Isotomidae</taxon>
        <taxon>Proisotominae</taxon>
        <taxon>Folsomia</taxon>
    </lineage>
</organism>
<accession>A0A226F063</accession>